<organism evidence="1 2">
    <name type="scientific">Euplotes crassus</name>
    <dbReference type="NCBI Taxonomy" id="5936"/>
    <lineage>
        <taxon>Eukaryota</taxon>
        <taxon>Sar</taxon>
        <taxon>Alveolata</taxon>
        <taxon>Ciliophora</taxon>
        <taxon>Intramacronucleata</taxon>
        <taxon>Spirotrichea</taxon>
        <taxon>Hypotrichia</taxon>
        <taxon>Euplotida</taxon>
        <taxon>Euplotidae</taxon>
        <taxon>Moneuplotes</taxon>
    </lineage>
</organism>
<accession>A0AAD1USU0</accession>
<proteinExistence type="predicted"/>
<dbReference type="Proteomes" id="UP001295684">
    <property type="component" value="Unassembled WGS sequence"/>
</dbReference>
<evidence type="ECO:0000313" key="2">
    <source>
        <dbReference type="Proteomes" id="UP001295684"/>
    </source>
</evidence>
<dbReference type="EMBL" id="CAMPGE010012012">
    <property type="protein sequence ID" value="CAI2370800.1"/>
    <property type="molecule type" value="Genomic_DNA"/>
</dbReference>
<evidence type="ECO:0000313" key="1">
    <source>
        <dbReference type="EMBL" id="CAI2370800.1"/>
    </source>
</evidence>
<dbReference type="AlphaFoldDB" id="A0AAD1USU0"/>
<reference evidence="1" key="1">
    <citation type="submission" date="2023-07" db="EMBL/GenBank/DDBJ databases">
        <authorList>
            <consortium name="AG Swart"/>
            <person name="Singh M."/>
            <person name="Singh A."/>
            <person name="Seah K."/>
            <person name="Emmerich C."/>
        </authorList>
    </citation>
    <scope>NUCLEOTIDE SEQUENCE</scope>
    <source>
        <strain evidence="1">DP1</strain>
    </source>
</reference>
<protein>
    <submittedName>
        <fullName evidence="1">Uncharacterized protein</fullName>
    </submittedName>
</protein>
<gene>
    <name evidence="1" type="ORF">ECRASSUSDP1_LOCUS12119</name>
</gene>
<keyword evidence="2" id="KW-1185">Reference proteome</keyword>
<comment type="caution">
    <text evidence="1">The sequence shown here is derived from an EMBL/GenBank/DDBJ whole genome shotgun (WGS) entry which is preliminary data.</text>
</comment>
<sequence>MHQVQLLLHVLTRNITRSVQLVTVRKFLKVSELTRPIIYLLEGYFRGKINCNPCCMTSELSKRINQRI</sequence>
<name>A0AAD1USU0_EUPCR</name>